<dbReference type="GeneID" id="9534864"/>
<dbReference type="RefSeq" id="XP_003006221.1">
    <property type="nucleotide sequence ID" value="XM_003006175.1"/>
</dbReference>
<accession>C9SG51</accession>
<sequence>MARARYSRILLRPATRSYATADKPPSAVANFYKTFTRPTLKVLLMATLTYQIAYLAWTKLEMDEIKAGANTRGPNPRAQVTS</sequence>
<evidence type="ECO:0000313" key="2">
    <source>
        <dbReference type="Proteomes" id="UP000008698"/>
    </source>
</evidence>
<dbReference type="OrthoDB" id="2120024at2759"/>
<gene>
    <name evidence="1" type="ORF">VDBG_04174</name>
</gene>
<dbReference type="KEGG" id="val:VDBG_04174"/>
<protein>
    <submittedName>
        <fullName evidence="1">Uncharacterized protein</fullName>
    </submittedName>
</protein>
<dbReference type="EMBL" id="DS985217">
    <property type="protein sequence ID" value="EEY18065.1"/>
    <property type="molecule type" value="Genomic_DNA"/>
</dbReference>
<dbReference type="AlphaFoldDB" id="C9SG51"/>
<dbReference type="HOGENOM" id="CLU_137473_0_1_1"/>
<proteinExistence type="predicted"/>
<dbReference type="Proteomes" id="UP000008698">
    <property type="component" value="Unassembled WGS sequence"/>
</dbReference>
<keyword evidence="2" id="KW-1185">Reference proteome</keyword>
<dbReference type="eggNOG" id="ENOG502SXHS">
    <property type="taxonomic scope" value="Eukaryota"/>
</dbReference>
<evidence type="ECO:0000313" key="1">
    <source>
        <dbReference type="EMBL" id="EEY18065.1"/>
    </source>
</evidence>
<name>C9SG51_VERA1</name>
<reference evidence="2" key="1">
    <citation type="journal article" date="2011" name="PLoS Pathog.">
        <title>Comparative genomics yields insights into niche adaptation of plant vascular wilt pathogens.</title>
        <authorList>
            <person name="Klosterman S.J."/>
            <person name="Subbarao K.V."/>
            <person name="Kang S."/>
            <person name="Veronese P."/>
            <person name="Gold S.E."/>
            <person name="Thomma B.P.H.J."/>
            <person name="Chen Z."/>
            <person name="Henrissat B."/>
            <person name="Lee Y.-H."/>
            <person name="Park J."/>
            <person name="Garcia-Pedrajas M.D."/>
            <person name="Barbara D.J."/>
            <person name="Anchieta A."/>
            <person name="de Jonge R."/>
            <person name="Santhanam P."/>
            <person name="Maruthachalam K."/>
            <person name="Atallah Z."/>
            <person name="Amyotte S.G."/>
            <person name="Paz Z."/>
            <person name="Inderbitzin P."/>
            <person name="Hayes R.J."/>
            <person name="Heiman D.I."/>
            <person name="Young S."/>
            <person name="Zeng Q."/>
            <person name="Engels R."/>
            <person name="Galagan J."/>
            <person name="Cuomo C.A."/>
            <person name="Dobinson K.F."/>
            <person name="Ma L.-J."/>
        </authorList>
    </citation>
    <scope>NUCLEOTIDE SEQUENCE [LARGE SCALE GENOMIC DNA]</scope>
    <source>
        <strain evidence="2">VaMs.102 / ATCC MYA-4576 / FGSC 10136</strain>
    </source>
</reference>
<organism evidence="2">
    <name type="scientific">Verticillium alfalfae (strain VaMs.102 / ATCC MYA-4576 / FGSC 10136)</name>
    <name type="common">Verticillium wilt of alfalfa</name>
    <name type="synonym">Verticillium albo-atrum</name>
    <dbReference type="NCBI Taxonomy" id="526221"/>
    <lineage>
        <taxon>Eukaryota</taxon>
        <taxon>Fungi</taxon>
        <taxon>Dikarya</taxon>
        <taxon>Ascomycota</taxon>
        <taxon>Pezizomycotina</taxon>
        <taxon>Sordariomycetes</taxon>
        <taxon>Hypocreomycetidae</taxon>
        <taxon>Glomerellales</taxon>
        <taxon>Plectosphaerellaceae</taxon>
        <taxon>Verticillium</taxon>
    </lineage>
</organism>